<sequence length="82" mass="9940">MLVKISFPLQRAFFDVDMLRCKELNNFETECVLPRRLKRNLPPLPEDKECSNMELKKSIKTVHRKRRQRRLRLPALPEYDEN</sequence>
<dbReference type="AlphaFoldDB" id="A0A0N0PAI5"/>
<dbReference type="Proteomes" id="UP000053240">
    <property type="component" value="Unassembled WGS sequence"/>
</dbReference>
<dbReference type="EMBL" id="KQ461193">
    <property type="protein sequence ID" value="KPJ06991.1"/>
    <property type="molecule type" value="Genomic_DNA"/>
</dbReference>
<dbReference type="InParanoid" id="A0A0N0PAI5"/>
<name>A0A0N0PAI5_PAPMA</name>
<keyword evidence="2" id="KW-1185">Reference proteome</keyword>
<evidence type="ECO:0000313" key="1">
    <source>
        <dbReference type="EMBL" id="KPJ06991.1"/>
    </source>
</evidence>
<proteinExistence type="predicted"/>
<reference evidence="1 2" key="1">
    <citation type="journal article" date="2015" name="Nat. Commun.">
        <title>Outbred genome sequencing and CRISPR/Cas9 gene editing in butterflies.</title>
        <authorList>
            <person name="Li X."/>
            <person name="Fan D."/>
            <person name="Zhang W."/>
            <person name="Liu G."/>
            <person name="Zhang L."/>
            <person name="Zhao L."/>
            <person name="Fang X."/>
            <person name="Chen L."/>
            <person name="Dong Y."/>
            <person name="Chen Y."/>
            <person name="Ding Y."/>
            <person name="Zhao R."/>
            <person name="Feng M."/>
            <person name="Zhu Y."/>
            <person name="Feng Y."/>
            <person name="Jiang X."/>
            <person name="Zhu D."/>
            <person name="Xiang H."/>
            <person name="Feng X."/>
            <person name="Li S."/>
            <person name="Wang J."/>
            <person name="Zhang G."/>
            <person name="Kronforst M.R."/>
            <person name="Wang W."/>
        </authorList>
    </citation>
    <scope>NUCLEOTIDE SEQUENCE [LARGE SCALE GENOMIC DNA]</scope>
    <source>
        <strain evidence="1">Ya'a_city_454_Pm</strain>
        <tissue evidence="1">Whole body</tissue>
    </source>
</reference>
<organism evidence="1 2">
    <name type="scientific">Papilio machaon</name>
    <name type="common">Old World swallowtail butterfly</name>
    <dbReference type="NCBI Taxonomy" id="76193"/>
    <lineage>
        <taxon>Eukaryota</taxon>
        <taxon>Metazoa</taxon>
        <taxon>Ecdysozoa</taxon>
        <taxon>Arthropoda</taxon>
        <taxon>Hexapoda</taxon>
        <taxon>Insecta</taxon>
        <taxon>Pterygota</taxon>
        <taxon>Neoptera</taxon>
        <taxon>Endopterygota</taxon>
        <taxon>Lepidoptera</taxon>
        <taxon>Glossata</taxon>
        <taxon>Ditrysia</taxon>
        <taxon>Papilionoidea</taxon>
        <taxon>Papilionidae</taxon>
        <taxon>Papilioninae</taxon>
        <taxon>Papilio</taxon>
    </lineage>
</organism>
<accession>A0A0N0PAI5</accession>
<protein>
    <submittedName>
        <fullName evidence="1">Uncharacterized protein</fullName>
    </submittedName>
</protein>
<evidence type="ECO:0000313" key="2">
    <source>
        <dbReference type="Proteomes" id="UP000053240"/>
    </source>
</evidence>
<gene>
    <name evidence="1" type="ORF">RR48_03222</name>
</gene>